<feature type="transmembrane region" description="Helical" evidence="1">
    <location>
        <begin position="146"/>
        <end position="164"/>
    </location>
</feature>
<feature type="transmembrane region" description="Helical" evidence="1">
    <location>
        <begin position="184"/>
        <end position="201"/>
    </location>
</feature>
<feature type="transmembrane region" description="Helical" evidence="1">
    <location>
        <begin position="122"/>
        <end position="139"/>
    </location>
</feature>
<keyword evidence="1" id="KW-0472">Membrane</keyword>
<evidence type="ECO:0000256" key="1">
    <source>
        <dbReference type="SAM" id="Phobius"/>
    </source>
</evidence>
<keyword evidence="1" id="KW-1133">Transmembrane helix</keyword>
<sequence>MYSKEMIKELKATLKSLSPAILLIIIFQIFFIKLPLSQFITVIMGLIFTILGFTLFIQGAKKGLLPLGESMGSSFIEKRAFILILIFGFLLGLTLTIAEPDVRLVAFQISQITVLDITQNELIYVTAIGLGIFTLVAILRNMLDLPIKYILVPGYTAAIILSIFTSSDFIPKAYDLGAVTTGPMTVPFLIAIGVGIASVMGNRDRLEAGFGIMAIGSIGPILAILIWGLLRGG</sequence>
<dbReference type="EMBL" id="DUHE01000044">
    <property type="protein sequence ID" value="HII83520.1"/>
    <property type="molecule type" value="Genomic_DNA"/>
</dbReference>
<keyword evidence="1" id="KW-0812">Transmembrane</keyword>
<reference evidence="3" key="1">
    <citation type="journal article" date="2020" name="bioRxiv">
        <title>A rank-normalized archaeal taxonomy based on genome phylogeny resolves widespread incomplete and uneven classifications.</title>
        <authorList>
            <person name="Rinke C."/>
            <person name="Chuvochina M."/>
            <person name="Mussig A.J."/>
            <person name="Chaumeil P.-A."/>
            <person name="Waite D.W."/>
            <person name="Whitman W.B."/>
            <person name="Parks D.H."/>
            <person name="Hugenholtz P."/>
        </authorList>
    </citation>
    <scope>NUCLEOTIDE SEQUENCE [LARGE SCALE GENOMIC DNA]</scope>
</reference>
<proteinExistence type="predicted"/>
<feature type="transmembrane region" description="Helical" evidence="1">
    <location>
        <begin position="80"/>
        <end position="98"/>
    </location>
</feature>
<evidence type="ECO:0000313" key="3">
    <source>
        <dbReference type="Proteomes" id="UP000586031"/>
    </source>
</evidence>
<dbReference type="AlphaFoldDB" id="A0A7J4TGP5"/>
<gene>
    <name evidence="2" type="ORF">HA271_01485</name>
</gene>
<name>A0A7J4TGP5_9EURY</name>
<dbReference type="InterPro" id="IPR011435">
    <property type="entry name" value="UmpAB"/>
</dbReference>
<evidence type="ECO:0000313" key="2">
    <source>
        <dbReference type="EMBL" id="HII83520.1"/>
    </source>
</evidence>
<dbReference type="Proteomes" id="UP000586031">
    <property type="component" value="Unassembled WGS sequence"/>
</dbReference>
<accession>A0A7J4TGP5</accession>
<feature type="transmembrane region" description="Helical" evidence="1">
    <location>
        <begin position="12"/>
        <end position="32"/>
    </location>
</feature>
<comment type="caution">
    <text evidence="2">The sequence shown here is derived from an EMBL/GenBank/DDBJ whole genome shotgun (WGS) entry which is preliminary data.</text>
</comment>
<dbReference type="Pfam" id="PF07556">
    <property type="entry name" value="DUF1538"/>
    <property type="match status" value="1"/>
</dbReference>
<organism evidence="2 3">
    <name type="scientific">Methanobacterium subterraneum</name>
    <dbReference type="NCBI Taxonomy" id="59277"/>
    <lineage>
        <taxon>Archaea</taxon>
        <taxon>Methanobacteriati</taxon>
        <taxon>Methanobacteriota</taxon>
        <taxon>Methanomada group</taxon>
        <taxon>Methanobacteria</taxon>
        <taxon>Methanobacteriales</taxon>
        <taxon>Methanobacteriaceae</taxon>
        <taxon>Methanobacterium</taxon>
    </lineage>
</organism>
<protein>
    <submittedName>
        <fullName evidence="2">DUF1538 domain-containing protein</fullName>
    </submittedName>
</protein>
<feature type="transmembrane region" description="Helical" evidence="1">
    <location>
        <begin position="38"/>
        <end position="59"/>
    </location>
</feature>
<feature type="transmembrane region" description="Helical" evidence="1">
    <location>
        <begin position="208"/>
        <end position="230"/>
    </location>
</feature>